<dbReference type="Pfam" id="PF07127">
    <property type="entry name" value="Nodulin_late"/>
    <property type="match status" value="1"/>
</dbReference>
<protein>
    <submittedName>
        <fullName evidence="3">Nodule-specific cysteine-rich peptide G49</fullName>
    </submittedName>
</protein>
<dbReference type="InterPro" id="IPR009810">
    <property type="entry name" value="Nodulin_late_dom"/>
</dbReference>
<keyword evidence="1" id="KW-0732">Signal</keyword>
<proteinExistence type="evidence at transcript level"/>
<dbReference type="AlphaFoldDB" id="A0A7T8DV69"/>
<accession>A0A7T8DV69</accession>
<dbReference type="EMBL" id="MT371147">
    <property type="protein sequence ID" value="QQO74665.1"/>
    <property type="molecule type" value="mRNA"/>
</dbReference>
<evidence type="ECO:0000313" key="3">
    <source>
        <dbReference type="EMBL" id="QQO74665.1"/>
    </source>
</evidence>
<feature type="domain" description="Late nodulin" evidence="2">
    <location>
        <begin position="1"/>
        <end position="57"/>
    </location>
</feature>
<dbReference type="GO" id="GO:0046872">
    <property type="term" value="F:metal ion binding"/>
    <property type="evidence" value="ECO:0007669"/>
    <property type="project" value="InterPro"/>
</dbReference>
<feature type="chain" id="PRO_5031512814" evidence="1">
    <location>
        <begin position="25"/>
        <end position="67"/>
    </location>
</feature>
<evidence type="ECO:0000256" key="1">
    <source>
        <dbReference type="SAM" id="SignalP"/>
    </source>
</evidence>
<sequence>MVKILKFVYAIFLFFSPFLLLVDADKSLQCETDEDCPIELTIPKMLSAIYKCFDKECIMFREVQQSP</sequence>
<evidence type="ECO:0000259" key="2">
    <source>
        <dbReference type="Pfam" id="PF07127"/>
    </source>
</evidence>
<name>A0A7T8DV69_PEA</name>
<organism evidence="3">
    <name type="scientific">Pisum sativum</name>
    <name type="common">Garden pea</name>
    <name type="synonym">Lathyrus oleraceus</name>
    <dbReference type="NCBI Taxonomy" id="3888"/>
    <lineage>
        <taxon>Eukaryota</taxon>
        <taxon>Viridiplantae</taxon>
        <taxon>Streptophyta</taxon>
        <taxon>Embryophyta</taxon>
        <taxon>Tracheophyta</taxon>
        <taxon>Spermatophyta</taxon>
        <taxon>Magnoliopsida</taxon>
        <taxon>eudicotyledons</taxon>
        <taxon>Gunneridae</taxon>
        <taxon>Pentapetalae</taxon>
        <taxon>rosids</taxon>
        <taxon>fabids</taxon>
        <taxon>Fabales</taxon>
        <taxon>Fabaceae</taxon>
        <taxon>Papilionoideae</taxon>
        <taxon>50 kb inversion clade</taxon>
        <taxon>NPAAA clade</taxon>
        <taxon>Hologalegina</taxon>
        <taxon>IRL clade</taxon>
        <taxon>Fabeae</taxon>
        <taxon>Lathyrus</taxon>
    </lineage>
</organism>
<feature type="signal peptide" evidence="1">
    <location>
        <begin position="1"/>
        <end position="24"/>
    </location>
</feature>
<reference evidence="3" key="1">
    <citation type="journal article" date="2020" name="Mol. Cell">
        <title>Proteome analysis reveals a significant host-specific response in Rhizobium leguminosarum bv viciae endosymbiotic cells.</title>
        <authorList>
            <person name="Duran D."/>
            <person name="Albareda M."/>
            <person name="Marina A."/>
            <person name="Garcia C."/>
            <person name="Ruiz-Argueso T."/>
            <person name="Palacios J."/>
        </authorList>
    </citation>
    <scope>NUCLEOTIDE SEQUENCE</scope>
    <source>
        <tissue evidence="3">Root nodules</tissue>
    </source>
</reference>
<dbReference type="Gramene" id="PSAT_LOCUS20430_t1">
    <property type="protein sequence ID" value="CAL5201179.1"/>
    <property type="gene ID" value="PSAT_LOCUS20430"/>
</dbReference>